<keyword evidence="1" id="KW-0812">Transmembrane</keyword>
<accession>A0ABS2DJT1</accession>
<keyword evidence="1" id="KW-0472">Membrane</keyword>
<dbReference type="RefSeq" id="WP_204204097.1">
    <property type="nucleotide sequence ID" value="NZ_JAFELM010000034.1"/>
</dbReference>
<feature type="transmembrane region" description="Helical" evidence="1">
    <location>
        <begin position="36"/>
        <end position="55"/>
    </location>
</feature>
<proteinExistence type="predicted"/>
<dbReference type="Proteomes" id="UP001518925">
    <property type="component" value="Unassembled WGS sequence"/>
</dbReference>
<evidence type="ECO:0008006" key="4">
    <source>
        <dbReference type="Google" id="ProtNLM"/>
    </source>
</evidence>
<reference evidence="2 3" key="1">
    <citation type="submission" date="2021-02" db="EMBL/GenBank/DDBJ databases">
        <title>Bacillus sp. RD4P76, an endophyte from a halophyte.</title>
        <authorList>
            <person name="Sun J.-Q."/>
        </authorList>
    </citation>
    <scope>NUCLEOTIDE SEQUENCE [LARGE SCALE GENOMIC DNA]</scope>
    <source>
        <strain evidence="2 3">RD4P76</strain>
    </source>
</reference>
<sequence length="63" mass="7147">MMIYQLTMLLSFIMSVFLFLRGYYEAVKISDEQGNVNGGTMIFCFIMGLIFAMFANNLSNTIA</sequence>
<evidence type="ECO:0000256" key="1">
    <source>
        <dbReference type="SAM" id="Phobius"/>
    </source>
</evidence>
<keyword evidence="3" id="KW-1185">Reference proteome</keyword>
<organism evidence="2 3">
    <name type="scientific">Bacillus suaedaesalsae</name>
    <dbReference type="NCBI Taxonomy" id="2810349"/>
    <lineage>
        <taxon>Bacteria</taxon>
        <taxon>Bacillati</taxon>
        <taxon>Bacillota</taxon>
        <taxon>Bacilli</taxon>
        <taxon>Bacillales</taxon>
        <taxon>Bacillaceae</taxon>
        <taxon>Bacillus</taxon>
    </lineage>
</organism>
<feature type="transmembrane region" description="Helical" evidence="1">
    <location>
        <begin position="6"/>
        <end position="24"/>
    </location>
</feature>
<keyword evidence="1" id="KW-1133">Transmembrane helix</keyword>
<dbReference type="EMBL" id="JAFELM010000034">
    <property type="protein sequence ID" value="MBM6618755.1"/>
    <property type="molecule type" value="Genomic_DNA"/>
</dbReference>
<evidence type="ECO:0000313" key="2">
    <source>
        <dbReference type="EMBL" id="MBM6618755.1"/>
    </source>
</evidence>
<protein>
    <recommendedName>
        <fullName evidence="4">DUF350 domain-containing protein</fullName>
    </recommendedName>
</protein>
<name>A0ABS2DJT1_9BACI</name>
<evidence type="ECO:0000313" key="3">
    <source>
        <dbReference type="Proteomes" id="UP001518925"/>
    </source>
</evidence>
<gene>
    <name evidence="2" type="ORF">JR050_13880</name>
</gene>
<comment type="caution">
    <text evidence="2">The sequence shown here is derived from an EMBL/GenBank/DDBJ whole genome shotgun (WGS) entry which is preliminary data.</text>
</comment>